<dbReference type="GO" id="GO:0006635">
    <property type="term" value="P:fatty acid beta-oxidation"/>
    <property type="evidence" value="ECO:0007669"/>
    <property type="project" value="TreeGrafter"/>
</dbReference>
<evidence type="ECO:0000313" key="2">
    <source>
        <dbReference type="Proteomes" id="UP000245938"/>
    </source>
</evidence>
<dbReference type="RefSeq" id="WP_109306059.1">
    <property type="nucleotide sequence ID" value="NZ_BJUF01000026.1"/>
</dbReference>
<evidence type="ECO:0008006" key="3">
    <source>
        <dbReference type="Google" id="ProtNLM"/>
    </source>
</evidence>
<dbReference type="SUPFAM" id="SSF52096">
    <property type="entry name" value="ClpP/crotonase"/>
    <property type="match status" value="1"/>
</dbReference>
<sequence length="257" mass="28831">MFIEIKDVNHVRYLTLNRPKAMNTMTYEFIQQLVDAFDICKRDEHIRIVVLSGSGRAFCAGDDLKGMDSEKEPTPGNAQNAAEKGYLRVVKAIRSLNKPVIAKAHGFALGAGLDILLACDFIIAEEKTKVGLVFVKRGLVSGTALLSTLLPYQKVTEILFLGTTFDMAELHRLNLIYKMVPLEQLEQAVDDLIILLTENSFFAIGLTKRVLNENIGQTLQERFNSQNVIVSNLFHSTDMMEGMQSFVEKRLPNYTDV</sequence>
<dbReference type="PANTHER" id="PTHR11941:SF54">
    <property type="entry name" value="ENOYL-COA HYDRATASE, MITOCHONDRIAL"/>
    <property type="match status" value="1"/>
</dbReference>
<keyword evidence="2" id="KW-1185">Reference proteome</keyword>
<dbReference type="InterPro" id="IPR029045">
    <property type="entry name" value="ClpP/crotonase-like_dom_sf"/>
</dbReference>
<dbReference type="GO" id="GO:0003824">
    <property type="term" value="F:catalytic activity"/>
    <property type="evidence" value="ECO:0007669"/>
    <property type="project" value="UniProtKB-ARBA"/>
</dbReference>
<comment type="caution">
    <text evidence="1">The sequence shown here is derived from an EMBL/GenBank/DDBJ whole genome shotgun (WGS) entry which is preliminary data.</text>
</comment>
<dbReference type="InterPro" id="IPR001753">
    <property type="entry name" value="Enoyl-CoA_hydra/iso"/>
</dbReference>
<dbReference type="PANTHER" id="PTHR11941">
    <property type="entry name" value="ENOYL-COA HYDRATASE-RELATED"/>
    <property type="match status" value="1"/>
</dbReference>
<dbReference type="EMBL" id="QFVR01000009">
    <property type="protein sequence ID" value="PWI25430.1"/>
    <property type="molecule type" value="Genomic_DNA"/>
</dbReference>
<name>A0A2U3ALP7_9BACL</name>
<dbReference type="OrthoDB" id="9775794at2"/>
<gene>
    <name evidence="1" type="ORF">DEX24_08820</name>
</gene>
<dbReference type="CDD" id="cd06558">
    <property type="entry name" value="crotonase-like"/>
    <property type="match status" value="1"/>
</dbReference>
<proteinExistence type="predicted"/>
<organism evidence="1 2">
    <name type="scientific">Kurthia sibirica</name>
    <dbReference type="NCBI Taxonomy" id="202750"/>
    <lineage>
        <taxon>Bacteria</taxon>
        <taxon>Bacillati</taxon>
        <taxon>Bacillota</taxon>
        <taxon>Bacilli</taxon>
        <taxon>Bacillales</taxon>
        <taxon>Caryophanaceae</taxon>
        <taxon>Kurthia</taxon>
    </lineage>
</organism>
<accession>A0A2U3ALP7</accession>
<dbReference type="AlphaFoldDB" id="A0A2U3ALP7"/>
<dbReference type="Proteomes" id="UP000245938">
    <property type="component" value="Unassembled WGS sequence"/>
</dbReference>
<dbReference type="Pfam" id="PF00378">
    <property type="entry name" value="ECH_1"/>
    <property type="match status" value="1"/>
</dbReference>
<reference evidence="1 2" key="1">
    <citation type="submission" date="2018-05" db="EMBL/GenBank/DDBJ databases">
        <title>Kurthia sibirica genome sequence.</title>
        <authorList>
            <person name="Maclea K.S."/>
            <person name="Goen A.E."/>
        </authorList>
    </citation>
    <scope>NUCLEOTIDE SEQUENCE [LARGE SCALE GENOMIC DNA]</scope>
    <source>
        <strain evidence="1 2">ATCC 49154</strain>
    </source>
</reference>
<dbReference type="Gene3D" id="3.90.226.10">
    <property type="entry name" value="2-enoyl-CoA Hydratase, Chain A, domain 1"/>
    <property type="match status" value="1"/>
</dbReference>
<evidence type="ECO:0000313" key="1">
    <source>
        <dbReference type="EMBL" id="PWI25430.1"/>
    </source>
</evidence>
<protein>
    <recommendedName>
        <fullName evidence="3">Enoyl-CoA hydratase/isomerase family protein</fullName>
    </recommendedName>
</protein>